<dbReference type="SUPFAM" id="SSF46785">
    <property type="entry name" value="Winged helix' DNA-binding domain"/>
    <property type="match status" value="1"/>
</dbReference>
<organism evidence="2 3">
    <name type="scientific">Paludibaculum fermentans</name>
    <dbReference type="NCBI Taxonomy" id="1473598"/>
    <lineage>
        <taxon>Bacteria</taxon>
        <taxon>Pseudomonadati</taxon>
        <taxon>Acidobacteriota</taxon>
        <taxon>Terriglobia</taxon>
        <taxon>Bryobacterales</taxon>
        <taxon>Bryobacteraceae</taxon>
        <taxon>Paludibaculum</taxon>
    </lineage>
</organism>
<dbReference type="KEGG" id="pfer:IRI77_31145"/>
<dbReference type="PANTHER" id="PTHR33169:SF14">
    <property type="entry name" value="TRANSCRIPTIONAL REGULATOR RV3488"/>
    <property type="match status" value="1"/>
</dbReference>
<dbReference type="NCBIfam" id="TIGR03433">
    <property type="entry name" value="padR_acidobact"/>
    <property type="match status" value="1"/>
</dbReference>
<protein>
    <submittedName>
        <fullName evidence="2">PadR family transcriptional regulator</fullName>
    </submittedName>
</protein>
<dbReference type="EMBL" id="CP063849">
    <property type="protein sequence ID" value="QOY87183.1"/>
    <property type="molecule type" value="Genomic_DNA"/>
</dbReference>
<dbReference type="AlphaFoldDB" id="A0A7S7NP27"/>
<accession>A0A7S7NP27</accession>
<proteinExistence type="predicted"/>
<sequence>MAAPPKPVDILQGTLNMMILQILLPGKANGYEIAKLIEQRSDELLQVDHGSLYPALRRLESKQLIKAEYEVSPTNRRARYYSLTPAGRKQVALEHSRWQTLVHAITRVMRPA</sequence>
<evidence type="ECO:0000259" key="1">
    <source>
        <dbReference type="Pfam" id="PF03551"/>
    </source>
</evidence>
<dbReference type="InterPro" id="IPR005149">
    <property type="entry name" value="Tscrpt_reg_PadR_N"/>
</dbReference>
<dbReference type="InterPro" id="IPR017799">
    <property type="entry name" value="Tscrpt_reg_PadR_acidobac-type"/>
</dbReference>
<dbReference type="Proteomes" id="UP000593892">
    <property type="component" value="Chromosome"/>
</dbReference>
<dbReference type="RefSeq" id="WP_194448852.1">
    <property type="nucleotide sequence ID" value="NZ_CP063849.1"/>
</dbReference>
<gene>
    <name evidence="2" type="ORF">IRI77_31145</name>
</gene>
<dbReference type="InterPro" id="IPR036390">
    <property type="entry name" value="WH_DNA-bd_sf"/>
</dbReference>
<name>A0A7S7NP27_PALFE</name>
<dbReference type="Gene3D" id="1.10.10.10">
    <property type="entry name" value="Winged helix-like DNA-binding domain superfamily/Winged helix DNA-binding domain"/>
    <property type="match status" value="1"/>
</dbReference>
<dbReference type="Pfam" id="PF03551">
    <property type="entry name" value="PadR"/>
    <property type="match status" value="1"/>
</dbReference>
<reference evidence="2 3" key="1">
    <citation type="submission" date="2020-10" db="EMBL/GenBank/DDBJ databases">
        <title>Complete genome sequence of Paludibaculum fermentans P105T, a facultatively anaerobic acidobacterium capable of dissimilatory Fe(III) reduction.</title>
        <authorList>
            <person name="Dedysh S.N."/>
            <person name="Beletsky A.V."/>
            <person name="Kulichevskaya I.S."/>
            <person name="Mardanov A.V."/>
            <person name="Ravin N.V."/>
        </authorList>
    </citation>
    <scope>NUCLEOTIDE SEQUENCE [LARGE SCALE GENOMIC DNA]</scope>
    <source>
        <strain evidence="2 3">P105</strain>
    </source>
</reference>
<dbReference type="InterPro" id="IPR036388">
    <property type="entry name" value="WH-like_DNA-bd_sf"/>
</dbReference>
<evidence type="ECO:0000313" key="2">
    <source>
        <dbReference type="EMBL" id="QOY87183.1"/>
    </source>
</evidence>
<keyword evidence="3" id="KW-1185">Reference proteome</keyword>
<feature type="domain" description="Transcription regulator PadR N-terminal" evidence="1">
    <location>
        <begin position="19"/>
        <end position="91"/>
    </location>
</feature>
<dbReference type="InterPro" id="IPR052509">
    <property type="entry name" value="Metal_resp_DNA-bind_regulator"/>
</dbReference>
<evidence type="ECO:0000313" key="3">
    <source>
        <dbReference type="Proteomes" id="UP000593892"/>
    </source>
</evidence>
<dbReference type="PANTHER" id="PTHR33169">
    <property type="entry name" value="PADR-FAMILY TRANSCRIPTIONAL REGULATOR"/>
    <property type="match status" value="1"/>
</dbReference>